<evidence type="ECO:0000313" key="4">
    <source>
        <dbReference type="EMBL" id="KAJ2928306.1"/>
    </source>
</evidence>
<dbReference type="SUPFAM" id="SSF54160">
    <property type="entry name" value="Chromo domain-like"/>
    <property type="match status" value="1"/>
</dbReference>
<keyword evidence="2" id="KW-0539">Nucleus</keyword>
<dbReference type="Gene3D" id="2.40.50.40">
    <property type="match status" value="1"/>
</dbReference>
<keyword evidence="5" id="KW-1185">Reference proteome</keyword>
<dbReference type="OrthoDB" id="2630497at2759"/>
<evidence type="ECO:0000313" key="5">
    <source>
        <dbReference type="Proteomes" id="UP001140091"/>
    </source>
</evidence>
<feature type="non-terminal residue" evidence="4">
    <location>
        <position position="210"/>
    </location>
</feature>
<dbReference type="CDD" id="cd00024">
    <property type="entry name" value="CD_CSD"/>
    <property type="match status" value="1"/>
</dbReference>
<protein>
    <recommendedName>
        <fullName evidence="3">Chromo domain-containing protein</fullName>
    </recommendedName>
</protein>
<evidence type="ECO:0000256" key="2">
    <source>
        <dbReference type="ARBA" id="ARBA00023242"/>
    </source>
</evidence>
<dbReference type="InterPro" id="IPR000953">
    <property type="entry name" value="Chromo/chromo_shadow_dom"/>
</dbReference>
<organism evidence="4 5">
    <name type="scientific">Candolleomyces eurysporus</name>
    <dbReference type="NCBI Taxonomy" id="2828524"/>
    <lineage>
        <taxon>Eukaryota</taxon>
        <taxon>Fungi</taxon>
        <taxon>Dikarya</taxon>
        <taxon>Basidiomycota</taxon>
        <taxon>Agaricomycotina</taxon>
        <taxon>Agaricomycetes</taxon>
        <taxon>Agaricomycetidae</taxon>
        <taxon>Agaricales</taxon>
        <taxon>Agaricineae</taxon>
        <taxon>Psathyrellaceae</taxon>
        <taxon>Candolleomyces</taxon>
    </lineage>
</organism>
<dbReference type="InterPro" id="IPR023780">
    <property type="entry name" value="Chromo_domain"/>
</dbReference>
<dbReference type="PANTHER" id="PTHR22812">
    <property type="entry name" value="CHROMOBOX PROTEIN"/>
    <property type="match status" value="1"/>
</dbReference>
<dbReference type="InterPro" id="IPR056924">
    <property type="entry name" value="SH3_Tf2-1"/>
</dbReference>
<dbReference type="EMBL" id="JANBPK010000931">
    <property type="protein sequence ID" value="KAJ2928306.1"/>
    <property type="molecule type" value="Genomic_DNA"/>
</dbReference>
<dbReference type="Pfam" id="PF00385">
    <property type="entry name" value="Chromo"/>
    <property type="match status" value="1"/>
</dbReference>
<dbReference type="Proteomes" id="UP001140091">
    <property type="component" value="Unassembled WGS sequence"/>
</dbReference>
<feature type="domain" description="Chromo" evidence="3">
    <location>
        <begin position="99"/>
        <end position="158"/>
    </location>
</feature>
<dbReference type="GO" id="GO:0006338">
    <property type="term" value="P:chromatin remodeling"/>
    <property type="evidence" value="ECO:0007669"/>
    <property type="project" value="UniProtKB-ARBA"/>
</dbReference>
<comment type="subcellular location">
    <subcellularLocation>
        <location evidence="1">Nucleus</location>
    </subcellularLocation>
</comment>
<reference evidence="4" key="1">
    <citation type="submission" date="2022-06" db="EMBL/GenBank/DDBJ databases">
        <title>Genome Sequence of Candolleomyces eurysporus.</title>
        <authorList>
            <person name="Buettner E."/>
        </authorList>
    </citation>
    <scope>NUCLEOTIDE SEQUENCE</scope>
    <source>
        <strain evidence="4">VTCC 930004</strain>
    </source>
</reference>
<dbReference type="SMART" id="SM00298">
    <property type="entry name" value="CHROMO"/>
    <property type="match status" value="1"/>
</dbReference>
<dbReference type="InterPro" id="IPR051219">
    <property type="entry name" value="Heterochromatin_chromo-domain"/>
</dbReference>
<comment type="caution">
    <text evidence="4">The sequence shown here is derived from an EMBL/GenBank/DDBJ whole genome shotgun (WGS) entry which is preliminary data.</text>
</comment>
<dbReference type="InterPro" id="IPR016197">
    <property type="entry name" value="Chromo-like_dom_sf"/>
</dbReference>
<evidence type="ECO:0000256" key="1">
    <source>
        <dbReference type="ARBA" id="ARBA00004123"/>
    </source>
</evidence>
<dbReference type="Pfam" id="PF24626">
    <property type="entry name" value="SH3_Tf2-1"/>
    <property type="match status" value="1"/>
</dbReference>
<accession>A0A9W8J4F8</accession>
<proteinExistence type="predicted"/>
<evidence type="ECO:0000259" key="3">
    <source>
        <dbReference type="PROSITE" id="PS50013"/>
    </source>
</evidence>
<dbReference type="AlphaFoldDB" id="A0A9W8J4F8"/>
<dbReference type="GO" id="GO:0005634">
    <property type="term" value="C:nucleus"/>
    <property type="evidence" value="ECO:0007669"/>
    <property type="project" value="UniProtKB-SubCell"/>
</dbReference>
<gene>
    <name evidence="4" type="ORF">H1R20_g8807</name>
</gene>
<name>A0A9W8J4F8_9AGAR</name>
<dbReference type="PROSITE" id="PS50013">
    <property type="entry name" value="CHROMO_2"/>
    <property type="match status" value="1"/>
</dbReference>
<sequence>MKDRFSSTFTPFKKGQKVWLESKNLKLPYLSKKIAPKREGPFKISEVLSPVTYRLSLPKLWKIHNVFHATLLTPFVETDTHGPAHPTPIPDIIEGEEEYEVEGILRHKKKGTKTFYLLRWKDQPTTEDSWEPEEHLTHSQELLENYWSRTKEHAKKKEKTRRKQNRAIRTTHFVKARQTVIIRSPFSKMIMWQELTKTLGQMIITLHQDL</sequence>